<sequence length="1387" mass="156349">MEVTCGLLSNLVQTKSIERVLAPIASQISLLIILDHSDGIQTDMGPCAEVVMQAAERLVTLGKERANKTADDELKRQMESACEILDLSSSDLYIASQRVTASPSKENKSRVITASKNVLQGTMKVLLVSDDYEVRKILAAAHTVTETVGLLSHVDNMTDLLSRFKSFTDTTSILTSLANKRQKDLCQDRQRERIITALNLLKKSIPSISVALQSCIKYPSNAQAHVSKSYVINQVLSAVRDIVEAIENKFTEEDYLDVEEPGYFVSKIDQILEALSTENREDLDIDVESWTEGIIRHSMLVAHLCTDTYRNLIIINCQRILQLKGRVLALSLAIKEKTDIQRMREDYDECCESLIDEFCELEKNVNMSLLHLIVDIFKETTEPIERLIKAAMYPKQDQFIEENDILITEFEEHADKMCQVASFAAASSTDATRVRVIRTCVCHLERLDPDIVPAVLCMARDQLDKMAVRHVKLLMKEWSFELNTLMQILDEMTDPQIFMGVSEKRIEEDIGVCRGYVMTCDVEGINSAIKSLVGRSRRVCQVGERIVDSHDDPLYRNGLLVYVKSLHKAITGIRAGSTHIYFDVTSNSAVESLLRRLSHLLECVRKVKNGLNAENQPNILSPERRNLRFAEAEKRRKTSSSSHIKFSSTGALKSLPLDNRFLQEDICSKDDFLTHSSVSTLQKAVPLQRSALQQSTESLQSVSSQESFHQTNVKPQESHQQNRVKPLESYQRTSRLKSSQDPTTTFHIKEKITGAVTKGDKHVIKSVSGDLLGWSNHIVDSAECLLVHSDTAKRKSIHSLCSEVDELVADLTEKLKYVAMGDQDHISDICSLSQLWEVKIEKIRVFIDVTVDQWKDISDPVYQSTMSSDQRLMKQQIDSLKHHTTSISELMNLTECIDDKDIGEERCHRLQENSNELDNITVTIVTTSGVINKSSTHQDKCQLEQLCREWAVRIYCVLDDLEELTSYLYTKGCDRNVWPNDSIPLKDSQLFEHIQHQNSQIRNLLHSACLGNDNVSELATSQCLDLDGLYDSIKSTSSKKKREGDKITVTYICCRLGLLSAQWIVKSIKCMDILQEQTLMYTALLNKLSDSAMEVRTAKTDLNKVLGVKTSEDLTLAETLDPSVQPLEENDNRQEGFKTVHEELLCVTSEKQNMAVGQFSKVGRKKKTSDSPYKPNASVLAASKYLQAEAEKWEDDCNPIVKVAKEMSLQLNKMTGYIKGEGQIQTHEELVKTAKSVAENGRKMMKFAEILSQHCVDKRFARDLIFYANQIPTVSTQLSIIANVHQGSSGDGDVTKILTENAENLMKIVLQTMKAAEAVCVKGLKAPEDSSNSDATSAIVLATQWQRRLIRQRQREIVDADRDDLGLRRIEEHRPPKLTQIFKTDSV</sequence>
<dbReference type="PANTHER" id="PTHR18914">
    <property type="entry name" value="ALPHA CATENIN"/>
    <property type="match status" value="1"/>
</dbReference>
<dbReference type="GO" id="GO:0008013">
    <property type="term" value="F:beta-catenin binding"/>
    <property type="evidence" value="ECO:0007669"/>
    <property type="project" value="TreeGrafter"/>
</dbReference>
<dbReference type="GO" id="GO:0005912">
    <property type="term" value="C:adherens junction"/>
    <property type="evidence" value="ECO:0007669"/>
    <property type="project" value="TreeGrafter"/>
</dbReference>
<dbReference type="PANTHER" id="PTHR18914:SF30">
    <property type="entry name" value="VINCULIN_ALPHA-CATENIN FAMILY MEMBER 1"/>
    <property type="match status" value="1"/>
</dbReference>
<feature type="compositionally biased region" description="Polar residues" evidence="4">
    <location>
        <begin position="730"/>
        <end position="743"/>
    </location>
</feature>
<reference evidence="5 6" key="1">
    <citation type="submission" date="2020-06" db="EMBL/GenBank/DDBJ databases">
        <authorList>
            <person name="Li R."/>
            <person name="Bekaert M."/>
        </authorList>
    </citation>
    <scope>NUCLEOTIDE SEQUENCE [LARGE SCALE GENOMIC DNA]</scope>
    <source>
        <strain evidence="6">wild</strain>
    </source>
</reference>
<dbReference type="Proteomes" id="UP000507470">
    <property type="component" value="Unassembled WGS sequence"/>
</dbReference>
<evidence type="ECO:0000256" key="4">
    <source>
        <dbReference type="SAM" id="MobiDB-lite"/>
    </source>
</evidence>
<dbReference type="InterPro" id="IPR006077">
    <property type="entry name" value="Vinculin/catenin"/>
</dbReference>
<dbReference type="GO" id="GO:0016477">
    <property type="term" value="P:cell migration"/>
    <property type="evidence" value="ECO:0007669"/>
    <property type="project" value="TreeGrafter"/>
</dbReference>
<dbReference type="OrthoDB" id="29742at2759"/>
<dbReference type="Gene3D" id="1.20.120.230">
    <property type="entry name" value="Alpha-catenin/vinculin-like"/>
    <property type="match status" value="2"/>
</dbReference>
<dbReference type="GO" id="GO:0016342">
    <property type="term" value="C:catenin complex"/>
    <property type="evidence" value="ECO:0007669"/>
    <property type="project" value="TreeGrafter"/>
</dbReference>
<dbReference type="InterPro" id="IPR036723">
    <property type="entry name" value="Alpha-catenin/vinculin-like_sf"/>
</dbReference>
<keyword evidence="6" id="KW-1185">Reference proteome</keyword>
<feature type="compositionally biased region" description="Polar residues" evidence="4">
    <location>
        <begin position="696"/>
        <end position="723"/>
    </location>
</feature>
<evidence type="ECO:0000313" key="5">
    <source>
        <dbReference type="EMBL" id="CAC5403447.1"/>
    </source>
</evidence>
<dbReference type="Gene3D" id="1.20.120.810">
    <property type="entry name" value="Vinculin, Vh2 four-helix bundle"/>
    <property type="match status" value="2"/>
</dbReference>
<evidence type="ECO:0000256" key="2">
    <source>
        <dbReference type="ARBA" id="ARBA00008376"/>
    </source>
</evidence>
<evidence type="ECO:0000256" key="1">
    <source>
        <dbReference type="ARBA" id="ARBA00004496"/>
    </source>
</evidence>
<dbReference type="GO" id="GO:0051015">
    <property type="term" value="F:actin filament binding"/>
    <property type="evidence" value="ECO:0007669"/>
    <property type="project" value="InterPro"/>
</dbReference>
<evidence type="ECO:0000256" key="3">
    <source>
        <dbReference type="ARBA" id="ARBA00022490"/>
    </source>
</evidence>
<proteinExistence type="inferred from homology"/>
<dbReference type="SUPFAM" id="SSF47220">
    <property type="entry name" value="alpha-catenin/vinculin-like"/>
    <property type="match status" value="4"/>
</dbReference>
<dbReference type="EMBL" id="CACVKT020006770">
    <property type="protein sequence ID" value="CAC5403447.1"/>
    <property type="molecule type" value="Genomic_DNA"/>
</dbReference>
<comment type="similarity">
    <text evidence="2">Belongs to the vinculin/alpha-catenin family.</text>
</comment>
<protein>
    <recommendedName>
        <fullName evidence="7">Vinculin</fullName>
    </recommendedName>
</protein>
<keyword evidence="3" id="KW-0963">Cytoplasm</keyword>
<dbReference type="GO" id="GO:0005737">
    <property type="term" value="C:cytoplasm"/>
    <property type="evidence" value="ECO:0007669"/>
    <property type="project" value="UniProtKB-SubCell"/>
</dbReference>
<evidence type="ECO:0000313" key="6">
    <source>
        <dbReference type="Proteomes" id="UP000507470"/>
    </source>
</evidence>
<accession>A0A6J8D758</accession>
<dbReference type="Pfam" id="PF01044">
    <property type="entry name" value="Vinculin"/>
    <property type="match status" value="2"/>
</dbReference>
<gene>
    <name evidence="5" type="ORF">MCOR_37339</name>
</gene>
<feature type="region of interest" description="Disordered" evidence="4">
    <location>
        <begin position="696"/>
        <end position="743"/>
    </location>
</feature>
<evidence type="ECO:0008006" key="7">
    <source>
        <dbReference type="Google" id="ProtNLM"/>
    </source>
</evidence>
<comment type="subcellular location">
    <subcellularLocation>
        <location evidence="1">Cytoplasm</location>
    </subcellularLocation>
</comment>
<dbReference type="PRINTS" id="PR00806">
    <property type="entry name" value="VINCULIN"/>
</dbReference>
<dbReference type="GO" id="GO:0098609">
    <property type="term" value="P:cell-cell adhesion"/>
    <property type="evidence" value="ECO:0007669"/>
    <property type="project" value="TreeGrafter"/>
</dbReference>
<name>A0A6J8D758_MYTCO</name>
<organism evidence="5 6">
    <name type="scientific">Mytilus coruscus</name>
    <name type="common">Sea mussel</name>
    <dbReference type="NCBI Taxonomy" id="42192"/>
    <lineage>
        <taxon>Eukaryota</taxon>
        <taxon>Metazoa</taxon>
        <taxon>Spiralia</taxon>
        <taxon>Lophotrochozoa</taxon>
        <taxon>Mollusca</taxon>
        <taxon>Bivalvia</taxon>
        <taxon>Autobranchia</taxon>
        <taxon>Pteriomorphia</taxon>
        <taxon>Mytilida</taxon>
        <taxon>Mytiloidea</taxon>
        <taxon>Mytilidae</taxon>
        <taxon>Mytilinae</taxon>
        <taxon>Mytilus</taxon>
    </lineage>
</organism>